<dbReference type="GO" id="GO:0050532">
    <property type="term" value="F:2-phosphosulfolactate phosphatase activity"/>
    <property type="evidence" value="ECO:0007669"/>
    <property type="project" value="InterPro"/>
</dbReference>
<dbReference type="Gene3D" id="3.90.1560.10">
    <property type="entry name" value="ComB-like"/>
    <property type="match status" value="1"/>
</dbReference>
<feature type="compositionally biased region" description="Polar residues" evidence="1">
    <location>
        <begin position="98"/>
        <end position="108"/>
    </location>
</feature>
<proteinExistence type="predicted"/>
<dbReference type="SUPFAM" id="SSF142823">
    <property type="entry name" value="ComB-like"/>
    <property type="match status" value="1"/>
</dbReference>
<evidence type="ECO:0000313" key="3">
    <source>
        <dbReference type="Proteomes" id="UP000326979"/>
    </source>
</evidence>
<dbReference type="OrthoDB" id="8588453at2"/>
<accession>A0A5N8W8E6</accession>
<dbReference type="GO" id="GO:0000287">
    <property type="term" value="F:magnesium ion binding"/>
    <property type="evidence" value="ECO:0007669"/>
    <property type="project" value="InterPro"/>
</dbReference>
<protein>
    <submittedName>
        <fullName evidence="2">Uncharacterized protein</fullName>
    </submittedName>
</protein>
<dbReference type="Proteomes" id="UP000326979">
    <property type="component" value="Unassembled WGS sequence"/>
</dbReference>
<feature type="region of interest" description="Disordered" evidence="1">
    <location>
        <begin position="98"/>
        <end position="121"/>
    </location>
</feature>
<reference evidence="2 3" key="1">
    <citation type="submission" date="2019-07" db="EMBL/GenBank/DDBJ databases">
        <title>New species of Amycolatopsis and Streptomyces.</title>
        <authorList>
            <person name="Duangmal K."/>
            <person name="Teo W.F.A."/>
            <person name="Lipun K."/>
        </authorList>
    </citation>
    <scope>NUCLEOTIDE SEQUENCE [LARGE SCALE GENOMIC DNA]</scope>
    <source>
        <strain evidence="2 3">TISTR 2346</strain>
    </source>
</reference>
<gene>
    <name evidence="2" type="ORF">FNH04_26795</name>
</gene>
<sequence length="121" mass="12427">MDVLSFTTAVSVAVQSGTRVFPSRYGDAAATAYAAQHGAKPAVGRRAVTDASPWSLSPAHLRGAPSVSRLVLPSPNGAAIAPPPRPDCWWSLPACATPRQSAAGSPSTARAHVGHPLVRHS</sequence>
<dbReference type="AlphaFoldDB" id="A0A5N8W8E6"/>
<name>A0A5N8W8E6_9ACTN</name>
<organism evidence="2 3">
    <name type="scientific">Streptomyces phyllanthi</name>
    <dbReference type="NCBI Taxonomy" id="1803180"/>
    <lineage>
        <taxon>Bacteria</taxon>
        <taxon>Bacillati</taxon>
        <taxon>Actinomycetota</taxon>
        <taxon>Actinomycetes</taxon>
        <taxon>Kitasatosporales</taxon>
        <taxon>Streptomycetaceae</taxon>
        <taxon>Streptomyces</taxon>
    </lineage>
</organism>
<dbReference type="RefSeq" id="WP_152788365.1">
    <property type="nucleotide sequence ID" value="NZ_BAABEQ010000182.1"/>
</dbReference>
<evidence type="ECO:0000313" key="2">
    <source>
        <dbReference type="EMBL" id="MPY43392.1"/>
    </source>
</evidence>
<comment type="caution">
    <text evidence="2">The sequence shown here is derived from an EMBL/GenBank/DDBJ whole genome shotgun (WGS) entry which is preliminary data.</text>
</comment>
<dbReference type="InterPro" id="IPR036702">
    <property type="entry name" value="ComB-like_sf"/>
</dbReference>
<keyword evidence="3" id="KW-1185">Reference proteome</keyword>
<dbReference type="EMBL" id="VJZE01000222">
    <property type="protein sequence ID" value="MPY43392.1"/>
    <property type="molecule type" value="Genomic_DNA"/>
</dbReference>
<evidence type="ECO:0000256" key="1">
    <source>
        <dbReference type="SAM" id="MobiDB-lite"/>
    </source>
</evidence>